<evidence type="ECO:0000313" key="3">
    <source>
        <dbReference type="Proteomes" id="UP000694388"/>
    </source>
</evidence>
<accession>A0A8C4R0R7</accession>
<keyword evidence="3" id="KW-1185">Reference proteome</keyword>
<feature type="region of interest" description="Disordered" evidence="1">
    <location>
        <begin position="700"/>
        <end position="765"/>
    </location>
</feature>
<feature type="compositionally biased region" description="Low complexity" evidence="1">
    <location>
        <begin position="721"/>
        <end position="734"/>
    </location>
</feature>
<reference evidence="2" key="1">
    <citation type="submission" date="2025-08" db="UniProtKB">
        <authorList>
            <consortium name="Ensembl"/>
        </authorList>
    </citation>
    <scope>IDENTIFICATION</scope>
</reference>
<evidence type="ECO:0000313" key="2">
    <source>
        <dbReference type="Ensembl" id="ENSEBUP00000022424.1"/>
    </source>
</evidence>
<sequence>MPMLKKIVYQVCAKVLHNLRFTCCLSVTCCANLVSVVMDDEDGRCLLDVIGDPQALNDFLHGPDNPELDHDDLLVGDNAGIFAELVPLQAPSSPANAVNNGLADRSGNEDPFANTLRFLEDSDDEFETSVSSATPGQPCDILQQSLQEANITQQTLQEATLGQATVIEAAASLQHSDGSGIDVAGLNATAGQPFSSVPSADGVQLFTSASNADLPGVTQPSSTVSLTTPTAVTFPPSAAVTAGVAAPSLPNLVQQLGLRGVGGAGSIQVVAPPMVALGQPGTVIPGSSQVQALGKAGVAVSSQAQPTTTALMPQLSVYSVTPPVESSTSQCATSAVMTVQKSLPLQIPTVNGGSAIFASPAVTATTPQQVGQSHVRTAFVAPSSQAAVGTSTPVAVQRGQTHIQPKPKLVHISPKRHPAPIPSASSTSPVSVASSAVQAASVAAKMQKEAVVPQQVQQQVLPLQQQQQAAAFLQGKSGQGVVLNAQTAQATQALRQPFSLQIVNQPGSIVIQPPGGAAQGQFLLPASGTGQVLGNGPIFNAQAAAQILAGQGAVGQFLAGSAAISGQLVATSQGMIPAAGGLIGGPILTTSQGPAQLLAGPIQLHPGQVTFQLPPQPTGPAGPQQAVMATPGVPGSLAVLGCAATTPQAAVAAVATPTLQVATVCTANGIQLPNVAADTAAMLPTGTSQQQQVAATVVTAVQSSGTPRQASPATPSPVPTPTGGRLTPTGATTPSHGAGVTSQSGQPCLTPSPDPTQLRYDQNEQKQQQLYQQVLKLQQQKGLASTTLGASSQVPAPSIIAAPVIVGATMSQPTAQAVTHTQFQSMLSTTLVQSPPIGHPMGLTTPTPMPGASATVVVTGAGQPTVPTCPIASAQAPPQAMVQLRLTTEQQQRLQNLILQHRALCALPNPTSQHRLLLQTIQQVISNKQRQN</sequence>
<dbReference type="AlphaFoldDB" id="A0A8C4R0R7"/>
<feature type="compositionally biased region" description="Low complexity" evidence="1">
    <location>
        <begin position="700"/>
        <end position="713"/>
    </location>
</feature>
<proteinExistence type="predicted"/>
<protein>
    <submittedName>
        <fullName evidence="2">Uncharacterized protein</fullName>
    </submittedName>
</protein>
<evidence type="ECO:0000256" key="1">
    <source>
        <dbReference type="SAM" id="MobiDB-lite"/>
    </source>
</evidence>
<reference evidence="2" key="2">
    <citation type="submission" date="2025-09" db="UniProtKB">
        <authorList>
            <consortium name="Ensembl"/>
        </authorList>
    </citation>
    <scope>IDENTIFICATION</scope>
</reference>
<dbReference type="Proteomes" id="UP000694388">
    <property type="component" value="Unplaced"/>
</dbReference>
<feature type="compositionally biased region" description="Polar residues" evidence="1">
    <location>
        <begin position="740"/>
        <end position="749"/>
    </location>
</feature>
<name>A0A8C4R0R7_EPTBU</name>
<dbReference type="Ensembl" id="ENSEBUT00000023000.1">
    <property type="protein sequence ID" value="ENSEBUP00000022424.1"/>
    <property type="gene ID" value="ENSEBUG00000013819.1"/>
</dbReference>
<organism evidence="2 3">
    <name type="scientific">Eptatretus burgeri</name>
    <name type="common">Inshore hagfish</name>
    <dbReference type="NCBI Taxonomy" id="7764"/>
    <lineage>
        <taxon>Eukaryota</taxon>
        <taxon>Metazoa</taxon>
        <taxon>Chordata</taxon>
        <taxon>Craniata</taxon>
        <taxon>Vertebrata</taxon>
        <taxon>Cyclostomata</taxon>
        <taxon>Myxini</taxon>
        <taxon>Myxiniformes</taxon>
        <taxon>Myxinidae</taxon>
        <taxon>Eptatretinae</taxon>
        <taxon>Eptatretus</taxon>
    </lineage>
</organism>